<feature type="region of interest" description="Disordered" evidence="1">
    <location>
        <begin position="424"/>
        <end position="460"/>
    </location>
</feature>
<evidence type="ECO:0000313" key="3">
    <source>
        <dbReference type="Proteomes" id="UP000275772"/>
    </source>
</evidence>
<sequence>MDLAMQFRYSYMAMSAENTRPYPAELIDTPDGPYIVGTGAPLLFFTSAYYDDPAIVSTQLGKMERKPWPKSLLDLPHPFNHVDVISNAKKAAIFFVEEFHIHNVRHVRPPTSLCDLFQGFDAVGLYMYGVEFCYPVMYYIGQFAQEYQWKMIQMIDSCTKNLVEKKKKYLIQLPRAENSTVERILHRVNYKITEQMNKIEEKFFWERIFHYRKMIFDEEKINPLKRHLDPSFSNIWPCSNDNQTRSTKYEPEARRDLKQNQTMNESDSSLDLITNPMCRLGLENPSTKKFTYGTSFVKSHKFKNYSRIRNRKEKVPIITEAKEPLVSSKCSRIPRPKISTPFSSERILSSTASTRNNLKSTCIPYVRSSDLISGNSKIPRLLCLKSQASISGSATPRKQPVKVIELHDRTKIITQATVQLKNLRKRKLSAQSQNSSPLKPDKLKKTQYFVKRGRGYPKGG</sequence>
<evidence type="ECO:0000313" key="2">
    <source>
        <dbReference type="EMBL" id="SZF03131.1"/>
    </source>
</evidence>
<feature type="compositionally biased region" description="Polar residues" evidence="1">
    <location>
        <begin position="259"/>
        <end position="268"/>
    </location>
</feature>
<organism evidence="2 3">
    <name type="scientific">Blumeria hordei</name>
    <name type="common">Barley powdery mildew</name>
    <name type="synonym">Blumeria graminis f. sp. hordei</name>
    <dbReference type="NCBI Taxonomy" id="2867405"/>
    <lineage>
        <taxon>Eukaryota</taxon>
        <taxon>Fungi</taxon>
        <taxon>Dikarya</taxon>
        <taxon>Ascomycota</taxon>
        <taxon>Pezizomycotina</taxon>
        <taxon>Leotiomycetes</taxon>
        <taxon>Erysiphales</taxon>
        <taxon>Erysiphaceae</taxon>
        <taxon>Blumeria</taxon>
    </lineage>
</organism>
<accession>A0A383US37</accession>
<reference evidence="2 3" key="1">
    <citation type="submission" date="2017-11" db="EMBL/GenBank/DDBJ databases">
        <authorList>
            <person name="Kracher B."/>
        </authorList>
    </citation>
    <scope>NUCLEOTIDE SEQUENCE [LARGE SCALE GENOMIC DNA]</scope>
    <source>
        <strain evidence="2 3">RACE1</strain>
    </source>
</reference>
<dbReference type="AlphaFoldDB" id="A0A383US37"/>
<name>A0A383US37_BLUHO</name>
<dbReference type="EMBL" id="UNSH01000046">
    <property type="protein sequence ID" value="SZF03131.1"/>
    <property type="molecule type" value="Genomic_DNA"/>
</dbReference>
<protein>
    <submittedName>
        <fullName evidence="2">Uncharacterized protein</fullName>
    </submittedName>
</protein>
<evidence type="ECO:0000256" key="1">
    <source>
        <dbReference type="SAM" id="MobiDB-lite"/>
    </source>
</evidence>
<proteinExistence type="predicted"/>
<dbReference type="Proteomes" id="UP000275772">
    <property type="component" value="Unassembled WGS sequence"/>
</dbReference>
<gene>
    <name evidence="2" type="ORF">BLGHR1_13920</name>
</gene>
<feature type="region of interest" description="Disordered" evidence="1">
    <location>
        <begin position="242"/>
        <end position="268"/>
    </location>
</feature>
<dbReference type="VEuPathDB" id="FungiDB:BLGHR1_13920"/>
<feature type="compositionally biased region" description="Basic residues" evidence="1">
    <location>
        <begin position="451"/>
        <end position="460"/>
    </location>
</feature>
<feature type="compositionally biased region" description="Basic and acidic residues" evidence="1">
    <location>
        <begin position="247"/>
        <end position="258"/>
    </location>
</feature>